<name>A0A3S9UYK7_9BACL</name>
<keyword evidence="2" id="KW-1185">Reference proteome</keyword>
<dbReference type="EMBL" id="CP034346">
    <property type="protein sequence ID" value="AZS15413.1"/>
    <property type="molecule type" value="Genomic_DNA"/>
</dbReference>
<sequence length="112" mass="13453">MEIAEEGSEKIYTPSWTEIEIMKQRCLPKVAFKLESTNSEYNLVEYYHLSEERNLDIKKLSCPNQSEESVQRIKNMKRYLPIDIAMLIYQNPTPENKLLKEYVERYVRKLNF</sequence>
<dbReference type="KEGG" id="plut:EI981_13700"/>
<organism evidence="1 2">
    <name type="scientific">Paenibacillus lutimineralis</name>
    <dbReference type="NCBI Taxonomy" id="2707005"/>
    <lineage>
        <taxon>Bacteria</taxon>
        <taxon>Bacillati</taxon>
        <taxon>Bacillota</taxon>
        <taxon>Bacilli</taxon>
        <taxon>Bacillales</taxon>
        <taxon>Paenibacillaceae</taxon>
        <taxon>Paenibacillus</taxon>
    </lineage>
</organism>
<reference evidence="2" key="1">
    <citation type="submission" date="2018-12" db="EMBL/GenBank/DDBJ databases">
        <title>Complete genome sequence of Paenibacillus sp. MBLB1234.</title>
        <authorList>
            <person name="Nam Y.-D."/>
            <person name="Kang J."/>
            <person name="Chung W.-H."/>
            <person name="Park Y.S."/>
        </authorList>
    </citation>
    <scope>NUCLEOTIDE SEQUENCE [LARGE SCALE GENOMIC DNA]</scope>
    <source>
        <strain evidence="2">MBLB1234</strain>
    </source>
</reference>
<dbReference type="AlphaFoldDB" id="A0A3S9UYK7"/>
<evidence type="ECO:0000313" key="1">
    <source>
        <dbReference type="EMBL" id="AZS15413.1"/>
    </source>
</evidence>
<gene>
    <name evidence="1" type="ORF">EI981_13700</name>
</gene>
<dbReference type="Proteomes" id="UP000270678">
    <property type="component" value="Chromosome"/>
</dbReference>
<protein>
    <submittedName>
        <fullName evidence="1">Uncharacterized protein</fullName>
    </submittedName>
</protein>
<accession>A0A3S9UYK7</accession>
<evidence type="ECO:0000313" key="2">
    <source>
        <dbReference type="Proteomes" id="UP000270678"/>
    </source>
</evidence>
<proteinExistence type="predicted"/>
<dbReference type="OrthoDB" id="2543325at2"/>